<evidence type="ECO:0000256" key="2">
    <source>
        <dbReference type="SAM" id="MobiDB-lite"/>
    </source>
</evidence>
<feature type="compositionally biased region" description="Polar residues" evidence="2">
    <location>
        <begin position="116"/>
        <end position="126"/>
    </location>
</feature>
<evidence type="ECO:0000313" key="4">
    <source>
        <dbReference type="EMBL" id="KAF1985976.1"/>
    </source>
</evidence>
<organism evidence="4 5">
    <name type="scientific">Aulographum hederae CBS 113979</name>
    <dbReference type="NCBI Taxonomy" id="1176131"/>
    <lineage>
        <taxon>Eukaryota</taxon>
        <taxon>Fungi</taxon>
        <taxon>Dikarya</taxon>
        <taxon>Ascomycota</taxon>
        <taxon>Pezizomycotina</taxon>
        <taxon>Dothideomycetes</taxon>
        <taxon>Pleosporomycetidae</taxon>
        <taxon>Aulographales</taxon>
        <taxon>Aulographaceae</taxon>
    </lineage>
</organism>
<dbReference type="Proteomes" id="UP000800041">
    <property type="component" value="Unassembled WGS sequence"/>
</dbReference>
<feature type="region of interest" description="Disordered" evidence="2">
    <location>
        <begin position="356"/>
        <end position="381"/>
    </location>
</feature>
<name>A0A6G1GYD7_9PEZI</name>
<gene>
    <name evidence="4" type="ORF">K402DRAFT_96676</name>
</gene>
<reference evidence="4" key="1">
    <citation type="journal article" date="2020" name="Stud. Mycol.">
        <title>101 Dothideomycetes genomes: a test case for predicting lifestyles and emergence of pathogens.</title>
        <authorList>
            <person name="Haridas S."/>
            <person name="Albert R."/>
            <person name="Binder M."/>
            <person name="Bloem J."/>
            <person name="Labutti K."/>
            <person name="Salamov A."/>
            <person name="Andreopoulos B."/>
            <person name="Baker S."/>
            <person name="Barry K."/>
            <person name="Bills G."/>
            <person name="Bluhm B."/>
            <person name="Cannon C."/>
            <person name="Castanera R."/>
            <person name="Culley D."/>
            <person name="Daum C."/>
            <person name="Ezra D."/>
            <person name="Gonzalez J."/>
            <person name="Henrissat B."/>
            <person name="Kuo A."/>
            <person name="Liang C."/>
            <person name="Lipzen A."/>
            <person name="Lutzoni F."/>
            <person name="Magnuson J."/>
            <person name="Mondo S."/>
            <person name="Nolan M."/>
            <person name="Ohm R."/>
            <person name="Pangilinan J."/>
            <person name="Park H.-J."/>
            <person name="Ramirez L."/>
            <person name="Alfaro M."/>
            <person name="Sun H."/>
            <person name="Tritt A."/>
            <person name="Yoshinaga Y."/>
            <person name="Zwiers L.-H."/>
            <person name="Turgeon B."/>
            <person name="Goodwin S."/>
            <person name="Spatafora J."/>
            <person name="Crous P."/>
            <person name="Grigoriev I."/>
        </authorList>
    </citation>
    <scope>NUCLEOTIDE SEQUENCE</scope>
    <source>
        <strain evidence="4">CBS 113979</strain>
    </source>
</reference>
<feature type="compositionally biased region" description="Low complexity" evidence="2">
    <location>
        <begin position="96"/>
        <end position="108"/>
    </location>
</feature>
<dbReference type="EMBL" id="ML977159">
    <property type="protein sequence ID" value="KAF1985976.1"/>
    <property type="molecule type" value="Genomic_DNA"/>
</dbReference>
<comment type="similarity">
    <text evidence="1">Belongs to the WAPL family.</text>
</comment>
<feature type="compositionally biased region" description="Polar residues" evidence="2">
    <location>
        <begin position="49"/>
        <end position="59"/>
    </location>
</feature>
<accession>A0A6G1GYD7</accession>
<dbReference type="Gene3D" id="1.25.10.10">
    <property type="entry name" value="Leucine-rich Repeat Variant"/>
    <property type="match status" value="1"/>
</dbReference>
<proteinExistence type="inferred from homology"/>
<dbReference type="OrthoDB" id="78088at2759"/>
<dbReference type="InterPro" id="IPR011989">
    <property type="entry name" value="ARM-like"/>
</dbReference>
<dbReference type="Pfam" id="PF07814">
    <property type="entry name" value="WAPL"/>
    <property type="match status" value="1"/>
</dbReference>
<evidence type="ECO:0000256" key="1">
    <source>
        <dbReference type="ARBA" id="ARBA00006854"/>
    </source>
</evidence>
<dbReference type="PANTHER" id="PTHR22100:SF13">
    <property type="entry name" value="WINGS APART-LIKE PROTEIN HOMOLOG"/>
    <property type="match status" value="1"/>
</dbReference>
<feature type="compositionally biased region" description="Polar residues" evidence="2">
    <location>
        <begin position="207"/>
        <end position="232"/>
    </location>
</feature>
<feature type="region of interest" description="Disordered" evidence="2">
    <location>
        <begin position="817"/>
        <end position="838"/>
    </location>
</feature>
<dbReference type="AlphaFoldDB" id="A0A6G1GYD7"/>
<feature type="compositionally biased region" description="Acidic residues" evidence="2">
    <location>
        <begin position="455"/>
        <end position="464"/>
    </location>
</feature>
<feature type="region of interest" description="Disordered" evidence="2">
    <location>
        <begin position="435"/>
        <end position="466"/>
    </location>
</feature>
<feature type="region of interest" description="Disordered" evidence="2">
    <location>
        <begin position="195"/>
        <end position="290"/>
    </location>
</feature>
<dbReference type="InterPro" id="IPR039874">
    <property type="entry name" value="WAPL"/>
</dbReference>
<feature type="compositionally biased region" description="Polar residues" evidence="2">
    <location>
        <begin position="438"/>
        <end position="453"/>
    </location>
</feature>
<evidence type="ECO:0000313" key="5">
    <source>
        <dbReference type="Proteomes" id="UP000800041"/>
    </source>
</evidence>
<protein>
    <recommendedName>
        <fullName evidence="3">Wings apart-like protein C-terminal domain-containing protein</fullName>
    </recommendedName>
</protein>
<sequence>MPNMATVERRRKMITYGKASRRPLPTFNADDASPEPRPAKTMKRAARPQMSTDRPTKQPSKLVRPSPKKATLPSRNIFDLPSADEEADPRPTTSMRARPSPARALPLARHPKIVSSPGQETATDETTASKKRKRASPDVVAPKQEEKPRAKQVTGKVRAKPDIYDISSSEDESPARTVRRITPVKAKWAQAVPTASKAVAERRTKRTTLQASSTRKPLTAGSSAPAQLQKMVSTADEELDTGLDGSRDVDFERMSTPQKSSSSVIEVEPSTPPVAQVGRTQGSPAPRSVTPRQKLMWSTLLDSDATATPGTLGMSRLKITGRPGRPQAKLARSSSEVPQTVHTRRVRLVDTLKQSQVMGDEDDSMEESELESEALDSSDLITADDGGGAAEMDMDTEPALAPIANVGPKFTYSAQRTYLQEEDPEAELNMLLDGDTMSYGQSQNSGKGFSQSQPDDYDDPDDMGESQGAIRSIHELRAAGRNRRFEQAFENLLDDVKDDSKSATSRRRSAMLELCTKLAEKDYVVNIVNQGLDARLLAACEVATETIFNFALAAGLAFLADAGVSLIALQHVLDSSCVNQLVGLLNLDKDISIIAKDRKMNMSRVGQSTLSDFRTLVIGHSIWSGANPDVLSPRIMALKSLEVLIRKLREGGSTDDFLDERLVQKLVDMAAQSSNSDFLTTEICLSILESGSVASSRTSRKSLWTPQLHRQFATQLVPRLLHPSTDSGRRTENLALRLSLNLTNNSAKISDIFAQPDLIHTLVESATEKFSRLSAEEMEEDVRTPLLDALLVTLGMLINLSEFSDTARVAVLSPCSSTSASSKGAGSSSTANAKPAATPSLATTAKAKAGKAPTSYLITLTKSFLDNREAAHAADSLSASHLAVAYGYLAVLLANLCLNKKVHQQLLELLPGKKLDVLVGAVEEFVSFNRRVDMEMSAEGVAGGRAGDVDGGKEFEGDEGREVWVGYTQRLEGVVARLKGLVVA</sequence>
<dbReference type="InterPro" id="IPR022771">
    <property type="entry name" value="WAPL_C"/>
</dbReference>
<feature type="domain" description="Wings apart-like protein C-terminal" evidence="3">
    <location>
        <begin position="470"/>
        <end position="806"/>
    </location>
</feature>
<keyword evidence="5" id="KW-1185">Reference proteome</keyword>
<evidence type="ECO:0000259" key="3">
    <source>
        <dbReference type="Pfam" id="PF07814"/>
    </source>
</evidence>
<feature type="region of interest" description="Disordered" evidence="2">
    <location>
        <begin position="1"/>
        <end position="182"/>
    </location>
</feature>
<dbReference type="PANTHER" id="PTHR22100">
    <property type="entry name" value="WINGS APART-LIKE PROTEIN HOMOLOG"/>
    <property type="match status" value="1"/>
</dbReference>
<feature type="compositionally biased region" description="Acidic residues" evidence="2">
    <location>
        <begin position="359"/>
        <end position="376"/>
    </location>
</feature>
<feature type="region of interest" description="Disordered" evidence="2">
    <location>
        <begin position="306"/>
        <end position="340"/>
    </location>
</feature>
<feature type="compositionally biased region" description="Low complexity" evidence="2">
    <location>
        <begin position="817"/>
        <end position="834"/>
    </location>
</feature>
<feature type="compositionally biased region" description="Polar residues" evidence="2">
    <location>
        <begin position="255"/>
        <end position="264"/>
    </location>
</feature>